<evidence type="ECO:0000313" key="2">
    <source>
        <dbReference type="Proteomes" id="UP001176941"/>
    </source>
</evidence>
<evidence type="ECO:0000313" key="1">
    <source>
        <dbReference type="EMBL" id="CAI9149410.1"/>
    </source>
</evidence>
<reference evidence="1" key="1">
    <citation type="submission" date="2023-04" db="EMBL/GenBank/DDBJ databases">
        <authorList>
            <consortium name="ELIXIR-Norway"/>
        </authorList>
    </citation>
    <scope>NUCLEOTIDE SEQUENCE [LARGE SCALE GENOMIC DNA]</scope>
</reference>
<organism evidence="1 2">
    <name type="scientific">Rangifer tarandus platyrhynchus</name>
    <name type="common">Svalbard reindeer</name>
    <dbReference type="NCBI Taxonomy" id="3082113"/>
    <lineage>
        <taxon>Eukaryota</taxon>
        <taxon>Metazoa</taxon>
        <taxon>Chordata</taxon>
        <taxon>Craniata</taxon>
        <taxon>Vertebrata</taxon>
        <taxon>Euteleostomi</taxon>
        <taxon>Mammalia</taxon>
        <taxon>Eutheria</taxon>
        <taxon>Laurasiatheria</taxon>
        <taxon>Artiodactyla</taxon>
        <taxon>Ruminantia</taxon>
        <taxon>Pecora</taxon>
        <taxon>Cervidae</taxon>
        <taxon>Odocoileinae</taxon>
        <taxon>Rangifer</taxon>
    </lineage>
</organism>
<protein>
    <submittedName>
        <fullName evidence="1">Uncharacterized protein</fullName>
    </submittedName>
</protein>
<sequence length="152" mass="17223">MRDFMCLRARITVARAFSVEALSSPTFEGEGGSHHCRLIYPSSGDRPQQRRNISLVTLRGRRLPCHLKKVVAAKVHAEQRASVYPQFTTVSFFRVSAGDGLFPAASAYRLTVCTAYFPKSTRRGEARIRRYCLRSTRENKRIGPPDIYTNRA</sequence>
<accession>A0ABN8XJ33</accession>
<dbReference type="Proteomes" id="UP001176941">
    <property type="component" value="Unassembled WGS sequence"/>
</dbReference>
<name>A0ABN8XJ33_RANTA</name>
<dbReference type="EMBL" id="CATKSN020000288">
    <property type="protein sequence ID" value="CAI9149410.1"/>
    <property type="molecule type" value="Genomic_DNA"/>
</dbReference>
<gene>
    <name evidence="1" type="ORF">MRATA1EN1_LOCUS31028</name>
</gene>
<proteinExistence type="predicted"/>
<keyword evidence="2" id="KW-1185">Reference proteome</keyword>
<comment type="caution">
    <text evidence="1">The sequence shown here is derived from an EMBL/GenBank/DDBJ whole genome shotgun (WGS) entry which is preliminary data.</text>
</comment>